<keyword evidence="8" id="KW-1185">Reference proteome</keyword>
<dbReference type="Gene3D" id="1.10.4200.10">
    <property type="entry name" value="Triphosphoribosyl-dephospho-CoA protein"/>
    <property type="match status" value="2"/>
</dbReference>
<evidence type="ECO:0000313" key="7">
    <source>
        <dbReference type="EMBL" id="MDO8167924.1"/>
    </source>
</evidence>
<dbReference type="EC" id="2.4.2.52" evidence="2"/>
<reference evidence="7 8" key="1">
    <citation type="journal article" date="2023" name="Int. J. Syst. Evol. Microbiol.">
        <title>The observation of taxonomic boundaries for the 16SrII and 16SrXXV phytoplasmas using genome-based delimitation.</title>
        <authorList>
            <person name="Rodrigues Jardim B."/>
            <person name="Tran-Nguyen L.T.T."/>
            <person name="Gambley C."/>
            <person name="Al-Sadi A.M."/>
            <person name="Al-Subhi A.M."/>
            <person name="Foissac X."/>
            <person name="Salar P."/>
            <person name="Cai H."/>
            <person name="Yang J.Y."/>
            <person name="Davis R."/>
            <person name="Jones L."/>
            <person name="Rodoni B."/>
            <person name="Constable F.E."/>
        </authorList>
    </citation>
    <scope>NUCLEOTIDE SEQUENCE [LARGE SCALE GENOMIC DNA]</scope>
    <source>
        <strain evidence="7">BAWM-155c</strain>
    </source>
</reference>
<keyword evidence="6" id="KW-0812">Transmembrane</keyword>
<evidence type="ECO:0000256" key="2">
    <source>
        <dbReference type="ARBA" id="ARBA00012074"/>
    </source>
</evidence>
<evidence type="ECO:0000256" key="3">
    <source>
        <dbReference type="ARBA" id="ARBA00022679"/>
    </source>
</evidence>
<protein>
    <recommendedName>
        <fullName evidence="2">triphosphoribosyl-dephospho-CoA synthase</fullName>
        <ecNumber evidence="2">2.4.2.52</ecNumber>
    </recommendedName>
</protein>
<comment type="caution">
    <text evidence="7">The sequence shown here is derived from an EMBL/GenBank/DDBJ whole genome shotgun (WGS) entry which is preliminary data.</text>
</comment>
<comment type="catalytic activity">
    <reaction evidence="1">
        <text>3'-dephospho-CoA + ATP = 2'-(5''-triphospho-alpha-D-ribosyl)-3'-dephospho-CoA + adenine</text>
        <dbReference type="Rhea" id="RHEA:15117"/>
        <dbReference type="ChEBI" id="CHEBI:16708"/>
        <dbReference type="ChEBI" id="CHEBI:30616"/>
        <dbReference type="ChEBI" id="CHEBI:57328"/>
        <dbReference type="ChEBI" id="CHEBI:61378"/>
        <dbReference type="EC" id="2.4.2.52"/>
    </reaction>
</comment>
<gene>
    <name evidence="7" type="ORF">OC680_00295</name>
</gene>
<accession>A0ABT9DCT6</accession>
<dbReference type="Pfam" id="PF01874">
    <property type="entry name" value="CitG"/>
    <property type="match status" value="1"/>
</dbReference>
<evidence type="ECO:0000256" key="1">
    <source>
        <dbReference type="ARBA" id="ARBA00001210"/>
    </source>
</evidence>
<keyword evidence="3" id="KW-0808">Transferase</keyword>
<keyword evidence="6" id="KW-1133">Transmembrane helix</keyword>
<evidence type="ECO:0000313" key="8">
    <source>
        <dbReference type="Proteomes" id="UP001172036"/>
    </source>
</evidence>
<keyword evidence="4" id="KW-0547">Nucleotide-binding</keyword>
<keyword evidence="5" id="KW-0067">ATP-binding</keyword>
<evidence type="ECO:0000256" key="4">
    <source>
        <dbReference type="ARBA" id="ARBA00022741"/>
    </source>
</evidence>
<dbReference type="RefSeq" id="WP_304515126.1">
    <property type="nucleotide sequence ID" value="NZ_JAOSID010000001.1"/>
</dbReference>
<keyword evidence="6" id="KW-0472">Membrane</keyword>
<proteinExistence type="predicted"/>
<organism evidence="7 8">
    <name type="scientific">Candidatus Phytoplasma melaleucae</name>
    <dbReference type="NCBI Taxonomy" id="2982630"/>
    <lineage>
        <taxon>Bacteria</taxon>
        <taxon>Bacillati</taxon>
        <taxon>Mycoplasmatota</taxon>
        <taxon>Mollicutes</taxon>
        <taxon>Acholeplasmatales</taxon>
        <taxon>Acholeplasmataceae</taxon>
        <taxon>Candidatus Phytoplasma</taxon>
    </lineage>
</organism>
<sequence>MKLLNGAVSLAFLQNKLIDIAIQSIESELLCYPALGLVSYFNCGCHVDMNIATFLKSKHTFYFYFVQINHLASQQPNLNFNQLRIIGIQQEKRMFKSTNNINTHKGLIFVFGIIYYVTLYGLIHRISFGLWQNLVKILAQDVKKDFVFFNNRTKGEKIFQEYGIKGARGEALSGYKNIFLCGFPFAHKCTSKYPMLTKYELYLCLLIFYLKMIDDTTLIMKIGYAKYKIIQKQAALWLSILDEKDFTSFRKEILNKNEMYQKQKISPGGCADLSVVTCFLFFVSSYFKII</sequence>
<name>A0ABT9DCT6_9MOLU</name>
<dbReference type="EMBL" id="JAOSID010000001">
    <property type="protein sequence ID" value="MDO8167924.1"/>
    <property type="molecule type" value="Genomic_DNA"/>
</dbReference>
<dbReference type="InterPro" id="IPR002736">
    <property type="entry name" value="CitG"/>
</dbReference>
<feature type="transmembrane region" description="Helical" evidence="6">
    <location>
        <begin position="106"/>
        <end position="123"/>
    </location>
</feature>
<evidence type="ECO:0000256" key="6">
    <source>
        <dbReference type="SAM" id="Phobius"/>
    </source>
</evidence>
<dbReference type="PANTHER" id="PTHR30201">
    <property type="entry name" value="TRIPHOSPHORIBOSYL-DEPHOSPHO-COA SYNTHASE"/>
    <property type="match status" value="1"/>
</dbReference>
<evidence type="ECO:0000256" key="5">
    <source>
        <dbReference type="ARBA" id="ARBA00022840"/>
    </source>
</evidence>
<dbReference type="Proteomes" id="UP001172036">
    <property type="component" value="Unassembled WGS sequence"/>
</dbReference>
<dbReference type="PANTHER" id="PTHR30201:SF2">
    <property type="entry name" value="2-(5''-TRIPHOSPHORIBOSYL)-3'-DEPHOSPHOCOENZYME-A SYNTHASE"/>
    <property type="match status" value="1"/>
</dbReference>